<evidence type="ECO:0000256" key="17">
    <source>
        <dbReference type="SAM" id="MobiDB-lite"/>
    </source>
</evidence>
<evidence type="ECO:0000256" key="16">
    <source>
        <dbReference type="ARBA" id="ARBA00049289"/>
    </source>
</evidence>
<dbReference type="InterPro" id="IPR008250">
    <property type="entry name" value="ATPase_P-typ_transduc_dom_A_sf"/>
</dbReference>
<evidence type="ECO:0000256" key="11">
    <source>
        <dbReference type="ARBA" id="ARBA00022967"/>
    </source>
</evidence>
<dbReference type="FunFam" id="3.40.50.1000:FF:000144">
    <property type="entry name" value="copper-transporting ATPase 1 isoform X2"/>
    <property type="match status" value="1"/>
</dbReference>
<dbReference type="SUPFAM" id="SSF81665">
    <property type="entry name" value="Calcium ATPase, transmembrane domain M"/>
    <property type="match status" value="1"/>
</dbReference>
<dbReference type="InterPro" id="IPR004014">
    <property type="entry name" value="ATPase_P-typ_cation-transptr_N"/>
</dbReference>
<evidence type="ECO:0000256" key="2">
    <source>
        <dbReference type="ARBA" id="ARBA00022448"/>
    </source>
</evidence>
<dbReference type="PROSITE" id="PS00154">
    <property type="entry name" value="ATPASE_E1_E2"/>
    <property type="match status" value="1"/>
</dbReference>
<evidence type="ECO:0000256" key="18">
    <source>
        <dbReference type="SAM" id="Phobius"/>
    </source>
</evidence>
<evidence type="ECO:0000256" key="10">
    <source>
        <dbReference type="ARBA" id="ARBA00022842"/>
    </source>
</evidence>
<keyword evidence="5" id="KW-0479">Metal-binding</keyword>
<evidence type="ECO:0000313" key="21">
    <source>
        <dbReference type="Proteomes" id="UP000824014"/>
    </source>
</evidence>
<feature type="domain" description="Cation-transporting P-type ATPase N-terminal" evidence="19">
    <location>
        <begin position="1"/>
        <end position="63"/>
    </location>
</feature>
<feature type="transmembrane region" description="Helical" evidence="18">
    <location>
        <begin position="276"/>
        <end position="300"/>
    </location>
</feature>
<dbReference type="InterPro" id="IPR023299">
    <property type="entry name" value="ATPase_P-typ_cyto_dom_N"/>
</dbReference>
<organism evidence="20 21">
    <name type="scientific">Candidatus Tidjanibacter faecipullorum</name>
    <dbReference type="NCBI Taxonomy" id="2838766"/>
    <lineage>
        <taxon>Bacteria</taxon>
        <taxon>Pseudomonadati</taxon>
        <taxon>Bacteroidota</taxon>
        <taxon>Bacteroidia</taxon>
        <taxon>Bacteroidales</taxon>
        <taxon>Rikenellaceae</taxon>
        <taxon>Tidjanibacter</taxon>
    </lineage>
</organism>
<feature type="transmembrane region" description="Helical" evidence="18">
    <location>
        <begin position="718"/>
        <end position="740"/>
    </location>
</feature>
<dbReference type="NCBIfam" id="TIGR01494">
    <property type="entry name" value="ATPase_P-type"/>
    <property type="match status" value="3"/>
</dbReference>
<dbReference type="PRINTS" id="PR00120">
    <property type="entry name" value="HATPASE"/>
</dbReference>
<keyword evidence="9" id="KW-0067">ATP-binding</keyword>
<evidence type="ECO:0000313" key="20">
    <source>
        <dbReference type="EMBL" id="HIZ14429.1"/>
    </source>
</evidence>
<dbReference type="NCBIfam" id="TIGR01517">
    <property type="entry name" value="ATPase-IIB_Ca"/>
    <property type="match status" value="1"/>
</dbReference>
<protein>
    <submittedName>
        <fullName evidence="20">Calcium-translocating P-type ATPase, PMCA-type</fullName>
    </submittedName>
</protein>
<dbReference type="SFLD" id="SFLDG00002">
    <property type="entry name" value="C1.7:_P-type_atpase_like"/>
    <property type="match status" value="1"/>
</dbReference>
<keyword evidence="11" id="KW-1278">Translocase</keyword>
<keyword evidence="12 18" id="KW-1133">Transmembrane helix</keyword>
<feature type="transmembrane region" description="Helical" evidence="18">
    <location>
        <begin position="678"/>
        <end position="697"/>
    </location>
</feature>
<feature type="transmembrane region" description="Helical" evidence="18">
    <location>
        <begin position="746"/>
        <end position="768"/>
    </location>
</feature>
<evidence type="ECO:0000256" key="6">
    <source>
        <dbReference type="ARBA" id="ARBA00022741"/>
    </source>
</evidence>
<evidence type="ECO:0000256" key="15">
    <source>
        <dbReference type="ARBA" id="ARBA00023136"/>
    </source>
</evidence>
<keyword evidence="14" id="KW-0406">Ion transport</keyword>
<evidence type="ECO:0000256" key="14">
    <source>
        <dbReference type="ARBA" id="ARBA00023065"/>
    </source>
</evidence>
<dbReference type="InterPro" id="IPR023298">
    <property type="entry name" value="ATPase_P-typ_TM_dom_sf"/>
</dbReference>
<dbReference type="Gene3D" id="3.40.1110.10">
    <property type="entry name" value="Calcium-transporting ATPase, cytoplasmic domain N"/>
    <property type="match status" value="1"/>
</dbReference>
<comment type="subcellular location">
    <subcellularLocation>
        <location evidence="1">Endomembrane system</location>
        <topology evidence="1">Multi-pass membrane protein</topology>
    </subcellularLocation>
</comment>
<dbReference type="GO" id="GO:0140581">
    <property type="term" value="F:P-type monovalent copper transporter activity"/>
    <property type="evidence" value="ECO:0007669"/>
    <property type="project" value="UniProtKB-EC"/>
</dbReference>
<dbReference type="InterPro" id="IPR036412">
    <property type="entry name" value="HAD-like_sf"/>
</dbReference>
<dbReference type="Gene3D" id="1.20.1110.10">
    <property type="entry name" value="Calcium-transporting ATPase, transmembrane domain"/>
    <property type="match status" value="3"/>
</dbReference>
<evidence type="ECO:0000256" key="3">
    <source>
        <dbReference type="ARBA" id="ARBA00022568"/>
    </source>
</evidence>
<gene>
    <name evidence="20" type="ORF">H9816_00730</name>
</gene>
<dbReference type="Pfam" id="PF00689">
    <property type="entry name" value="Cation_ATPase_C"/>
    <property type="match status" value="1"/>
</dbReference>
<feature type="transmembrane region" description="Helical" evidence="18">
    <location>
        <begin position="820"/>
        <end position="838"/>
    </location>
</feature>
<keyword evidence="13" id="KW-0186">Copper</keyword>
<feature type="transmembrane region" description="Helical" evidence="18">
    <location>
        <begin position="72"/>
        <end position="90"/>
    </location>
</feature>
<dbReference type="InterPro" id="IPR023214">
    <property type="entry name" value="HAD_sf"/>
</dbReference>
<evidence type="ECO:0000256" key="4">
    <source>
        <dbReference type="ARBA" id="ARBA00022692"/>
    </source>
</evidence>
<comment type="catalytic activity">
    <reaction evidence="16">
        <text>Cu(+)(in) + ATP + H2O = Cu(+)(out) + ADP + phosphate + H(+)</text>
        <dbReference type="Rhea" id="RHEA:25792"/>
        <dbReference type="ChEBI" id="CHEBI:15377"/>
        <dbReference type="ChEBI" id="CHEBI:15378"/>
        <dbReference type="ChEBI" id="CHEBI:30616"/>
        <dbReference type="ChEBI" id="CHEBI:43474"/>
        <dbReference type="ChEBI" id="CHEBI:49552"/>
        <dbReference type="ChEBI" id="CHEBI:456216"/>
        <dbReference type="EC" id="7.2.2.8"/>
    </reaction>
</comment>
<keyword evidence="10" id="KW-0460">Magnesium</keyword>
<keyword evidence="7" id="KW-0187">Copper transport</keyword>
<evidence type="ECO:0000256" key="13">
    <source>
        <dbReference type="ARBA" id="ARBA00023008"/>
    </source>
</evidence>
<sequence length="846" mass="92806">MTSQTNRSGLTDAQVEESRREHGTNLLTPPRQTPWWKLYLEKFKDPIIIILLVATAISLIFGIIHGDFTESLGIIFAVVIATGVGFWQEYSAKRKFDAMRSDQDYEPVKVRRNGVVVEVTKDQLVVGDVVILSAGDEIPADIRLFQASDMKVSESAMTGESVPVSKYPLEEPYTGSGFAPDFLLRGTLVSQGAGEGVVERVGDATEIGQTTRKASEETNNVTPLQQQLNGLAKRINVAAFAIAGLMFVILNLVHWIPYEGPAGWEEVLLTEVRFLMSAVVVIIVAVPEGLPLSVTMALAFSMKTMARENNLVKKMHACETVGAVDVIFTDKTGTLTQNSMTVVEADIVEGCEETLALVGALNSTANWSGRNVLGNPTESAILKFIGAEQTADLRAGHPVRVVIPFSSAYKYMLSETELDGHRLLLLKGAPEVVARIICNDSYLALVAEQQDRGRRAIAAAVIEEMEAGEAKRLLEAGQTLPTARYVGTWFIEDPVRPDVPHAIEQCYGAGIDVVMMTGDNIKTGSEIARQSGFRNLWAIEAKDFMTAVTAPQNGREFPNVITRCTPSDKLEILRWTQERGHVCAMTGDGVNDSPTLNYADVGIAMGSGTSAAKEAADIVLLDDAFPSIVTGVKWGRSLYKNIKNFLYFQLSINVSACLIAVFGPVVGVEMPFTVTQFLWINIVMDSLAAIALASEPADERVLKDRPRDRNEFIINRPLATAIFGFGGFIWLLCTVILWGMEHGMPLVAGIDRTVFFAGYMVLNWWNLFNARVIGKGMSVFSGLGRNPKFIGVAALVLIATIFIVQVGGEVFQTHPLSTRTWLQILLITSPVLIVREVWYQLRRRRR</sequence>
<keyword evidence="4 18" id="KW-0812">Transmembrane</keyword>
<feature type="transmembrane region" description="Helical" evidence="18">
    <location>
        <begin position="47"/>
        <end position="66"/>
    </location>
</feature>
<proteinExistence type="predicted"/>
<evidence type="ECO:0000256" key="7">
    <source>
        <dbReference type="ARBA" id="ARBA00022796"/>
    </source>
</evidence>
<dbReference type="PRINTS" id="PR00119">
    <property type="entry name" value="CATATPASE"/>
</dbReference>
<dbReference type="InterPro" id="IPR001757">
    <property type="entry name" value="P_typ_ATPase"/>
</dbReference>
<dbReference type="GO" id="GO:0046872">
    <property type="term" value="F:metal ion binding"/>
    <property type="evidence" value="ECO:0007669"/>
    <property type="project" value="UniProtKB-KW"/>
</dbReference>
<reference evidence="20" key="1">
    <citation type="journal article" date="2021" name="PeerJ">
        <title>Extensive microbial diversity within the chicken gut microbiome revealed by metagenomics and culture.</title>
        <authorList>
            <person name="Gilroy R."/>
            <person name="Ravi A."/>
            <person name="Getino M."/>
            <person name="Pursley I."/>
            <person name="Horton D.L."/>
            <person name="Alikhan N.F."/>
            <person name="Baker D."/>
            <person name="Gharbi K."/>
            <person name="Hall N."/>
            <person name="Watson M."/>
            <person name="Adriaenssens E.M."/>
            <person name="Foster-Nyarko E."/>
            <person name="Jarju S."/>
            <person name="Secka A."/>
            <person name="Antonio M."/>
            <person name="Oren A."/>
            <person name="Chaudhuri R.R."/>
            <person name="La Ragione R."/>
            <person name="Hildebrand F."/>
            <person name="Pallen M.J."/>
        </authorList>
    </citation>
    <scope>NUCLEOTIDE SEQUENCE</scope>
    <source>
        <strain evidence="20">ChiHjej11B10-19426</strain>
    </source>
</reference>
<keyword evidence="3" id="KW-0109">Calcium transport</keyword>
<evidence type="ECO:0000256" key="5">
    <source>
        <dbReference type="ARBA" id="ARBA00022723"/>
    </source>
</evidence>
<feature type="transmembrane region" description="Helical" evidence="18">
    <location>
        <begin position="789"/>
        <end position="808"/>
    </location>
</feature>
<dbReference type="SFLD" id="SFLDS00003">
    <property type="entry name" value="Haloacid_Dehalogenase"/>
    <property type="match status" value="1"/>
</dbReference>
<feature type="region of interest" description="Disordered" evidence="17">
    <location>
        <begin position="1"/>
        <end position="26"/>
    </location>
</feature>
<dbReference type="PANTHER" id="PTHR24093:SF369">
    <property type="entry name" value="CALCIUM-TRANSPORTING ATPASE"/>
    <property type="match status" value="1"/>
</dbReference>
<accession>A0A9D2IKN0</accession>
<keyword evidence="15 18" id="KW-0472">Membrane</keyword>
<dbReference type="SFLD" id="SFLDF00027">
    <property type="entry name" value="p-type_atpase"/>
    <property type="match status" value="1"/>
</dbReference>
<dbReference type="Pfam" id="PF00690">
    <property type="entry name" value="Cation_ATPase_N"/>
    <property type="match status" value="1"/>
</dbReference>
<dbReference type="AlphaFoldDB" id="A0A9D2IKN0"/>
<feature type="transmembrane region" description="Helical" evidence="18">
    <location>
        <begin position="645"/>
        <end position="666"/>
    </location>
</feature>
<dbReference type="GO" id="GO:0005886">
    <property type="term" value="C:plasma membrane"/>
    <property type="evidence" value="ECO:0007669"/>
    <property type="project" value="TreeGrafter"/>
</dbReference>
<dbReference type="GO" id="GO:0016887">
    <property type="term" value="F:ATP hydrolysis activity"/>
    <property type="evidence" value="ECO:0007669"/>
    <property type="project" value="InterPro"/>
</dbReference>
<keyword evidence="2" id="KW-0813">Transport</keyword>
<keyword evidence="8" id="KW-0106">Calcium</keyword>
<dbReference type="GO" id="GO:0012505">
    <property type="term" value="C:endomembrane system"/>
    <property type="evidence" value="ECO:0007669"/>
    <property type="project" value="UniProtKB-SubCell"/>
</dbReference>
<dbReference type="InterPro" id="IPR044492">
    <property type="entry name" value="P_typ_ATPase_HD_dom"/>
</dbReference>
<feature type="compositionally biased region" description="Polar residues" evidence="17">
    <location>
        <begin position="1"/>
        <end position="11"/>
    </location>
</feature>
<feature type="transmembrane region" description="Helical" evidence="18">
    <location>
        <begin position="235"/>
        <end position="256"/>
    </location>
</feature>
<dbReference type="GO" id="GO:0005524">
    <property type="term" value="F:ATP binding"/>
    <property type="evidence" value="ECO:0007669"/>
    <property type="project" value="UniProtKB-KW"/>
</dbReference>
<dbReference type="Pfam" id="PF00122">
    <property type="entry name" value="E1-E2_ATPase"/>
    <property type="match status" value="1"/>
</dbReference>
<dbReference type="InterPro" id="IPR018303">
    <property type="entry name" value="ATPase_P-typ_P_site"/>
</dbReference>
<comment type="caution">
    <text evidence="20">The sequence shown here is derived from an EMBL/GenBank/DDBJ whole genome shotgun (WGS) entry which is preliminary data.</text>
</comment>
<dbReference type="GO" id="GO:0005388">
    <property type="term" value="F:P-type calcium transporter activity"/>
    <property type="evidence" value="ECO:0007669"/>
    <property type="project" value="InterPro"/>
</dbReference>
<evidence type="ECO:0000256" key="8">
    <source>
        <dbReference type="ARBA" id="ARBA00022837"/>
    </source>
</evidence>
<dbReference type="InterPro" id="IPR006408">
    <property type="entry name" value="P-type_ATPase_IIB"/>
</dbReference>
<evidence type="ECO:0000259" key="19">
    <source>
        <dbReference type="SMART" id="SM00831"/>
    </source>
</evidence>
<keyword evidence="6" id="KW-0547">Nucleotide-binding</keyword>
<evidence type="ECO:0000256" key="12">
    <source>
        <dbReference type="ARBA" id="ARBA00022989"/>
    </source>
</evidence>
<evidence type="ECO:0000256" key="1">
    <source>
        <dbReference type="ARBA" id="ARBA00004127"/>
    </source>
</evidence>
<dbReference type="Gene3D" id="2.70.150.10">
    <property type="entry name" value="Calcium-transporting ATPase, cytoplasmic transduction domain A"/>
    <property type="match status" value="1"/>
</dbReference>
<dbReference type="InterPro" id="IPR006068">
    <property type="entry name" value="ATPase_P-typ_cation-transptr_C"/>
</dbReference>
<dbReference type="SUPFAM" id="SSF81660">
    <property type="entry name" value="Metal cation-transporting ATPase, ATP-binding domain N"/>
    <property type="match status" value="1"/>
</dbReference>
<dbReference type="SUPFAM" id="SSF56784">
    <property type="entry name" value="HAD-like"/>
    <property type="match status" value="1"/>
</dbReference>
<dbReference type="PANTHER" id="PTHR24093">
    <property type="entry name" value="CATION TRANSPORTING ATPASE"/>
    <property type="match status" value="1"/>
</dbReference>
<dbReference type="Pfam" id="PF00702">
    <property type="entry name" value="Hydrolase"/>
    <property type="match status" value="1"/>
</dbReference>
<dbReference type="InterPro" id="IPR059000">
    <property type="entry name" value="ATPase_P-type_domA"/>
</dbReference>
<reference evidence="20" key="2">
    <citation type="submission" date="2021-04" db="EMBL/GenBank/DDBJ databases">
        <authorList>
            <person name="Gilroy R."/>
        </authorList>
    </citation>
    <scope>NUCLEOTIDE SEQUENCE</scope>
    <source>
        <strain evidence="20">ChiHjej11B10-19426</strain>
    </source>
</reference>
<evidence type="ECO:0000256" key="9">
    <source>
        <dbReference type="ARBA" id="ARBA00022840"/>
    </source>
</evidence>
<dbReference type="SUPFAM" id="SSF81653">
    <property type="entry name" value="Calcium ATPase, transduction domain A"/>
    <property type="match status" value="1"/>
</dbReference>
<dbReference type="EMBL" id="DXCC01000003">
    <property type="protein sequence ID" value="HIZ14429.1"/>
    <property type="molecule type" value="Genomic_DNA"/>
</dbReference>
<dbReference type="Gene3D" id="3.40.50.1000">
    <property type="entry name" value="HAD superfamily/HAD-like"/>
    <property type="match status" value="3"/>
</dbReference>
<name>A0A9D2IKN0_9BACT</name>
<dbReference type="Proteomes" id="UP000824014">
    <property type="component" value="Unassembled WGS sequence"/>
</dbReference>
<dbReference type="SMART" id="SM00831">
    <property type="entry name" value="Cation_ATPase_N"/>
    <property type="match status" value="1"/>
</dbReference>